<dbReference type="EMBL" id="CP000804">
    <property type="protein sequence ID" value="ABU58387.1"/>
    <property type="molecule type" value="Genomic_DNA"/>
</dbReference>
<dbReference type="PANTHER" id="PTHR43537:SF41">
    <property type="entry name" value="TRANSCRIPTIONAL REGULATORY PROTEIN"/>
    <property type="match status" value="1"/>
</dbReference>
<dbReference type="InterPro" id="IPR036388">
    <property type="entry name" value="WH-like_DNA-bd_sf"/>
</dbReference>
<dbReference type="InterPro" id="IPR036390">
    <property type="entry name" value="WH_DNA-bd_sf"/>
</dbReference>
<gene>
    <name evidence="5" type="ordered locus">Rcas_2304</name>
</gene>
<dbReference type="Pfam" id="PF07729">
    <property type="entry name" value="FCD"/>
    <property type="match status" value="1"/>
</dbReference>
<dbReference type="AlphaFoldDB" id="A7NLJ6"/>
<dbReference type="SUPFAM" id="SSF48008">
    <property type="entry name" value="GntR ligand-binding domain-like"/>
    <property type="match status" value="1"/>
</dbReference>
<proteinExistence type="predicted"/>
<keyword evidence="3" id="KW-0804">Transcription</keyword>
<keyword evidence="6" id="KW-1185">Reference proteome</keyword>
<dbReference type="InterPro" id="IPR008920">
    <property type="entry name" value="TF_FadR/GntR_C"/>
</dbReference>
<feature type="domain" description="HTH gntR-type" evidence="4">
    <location>
        <begin position="9"/>
        <end position="76"/>
    </location>
</feature>
<sequence>MRINKASPPTVAQYVLETVRADILNGRYPMNSRLDQQAIAAELGVSIIPVRECLRQLEAEGLVQISPRRGVFVVELSVDEFREIYSIREVLEELAIHKALPHFTPAHLDYVRQINARFVQSIHDRAYSTALEINQEFHLALYEPAQQPLLLDLISSLSTRSMRYRQIYVNLPNRAQQAIIDHETILAACRAGDIVAAGEAVRGHLRRTLEGVLATLKVPHETKS</sequence>
<evidence type="ECO:0000313" key="5">
    <source>
        <dbReference type="EMBL" id="ABU58387.1"/>
    </source>
</evidence>
<name>A7NLJ6_ROSCS</name>
<dbReference type="SMART" id="SM00345">
    <property type="entry name" value="HTH_GNTR"/>
    <property type="match status" value="1"/>
</dbReference>
<keyword evidence="2" id="KW-0238">DNA-binding</keyword>
<dbReference type="InterPro" id="IPR000524">
    <property type="entry name" value="Tscrpt_reg_HTH_GntR"/>
</dbReference>
<keyword evidence="1" id="KW-0805">Transcription regulation</keyword>
<dbReference type="PROSITE" id="PS50949">
    <property type="entry name" value="HTH_GNTR"/>
    <property type="match status" value="1"/>
</dbReference>
<accession>A7NLJ6</accession>
<evidence type="ECO:0000259" key="4">
    <source>
        <dbReference type="PROSITE" id="PS50949"/>
    </source>
</evidence>
<dbReference type="STRING" id="383372.Rcas_2304"/>
<dbReference type="GO" id="GO:0003677">
    <property type="term" value="F:DNA binding"/>
    <property type="evidence" value="ECO:0007669"/>
    <property type="project" value="UniProtKB-KW"/>
</dbReference>
<dbReference type="PANTHER" id="PTHR43537">
    <property type="entry name" value="TRANSCRIPTIONAL REGULATOR, GNTR FAMILY"/>
    <property type="match status" value="1"/>
</dbReference>
<organism evidence="5 6">
    <name type="scientific">Roseiflexus castenholzii (strain DSM 13941 / HLO8)</name>
    <dbReference type="NCBI Taxonomy" id="383372"/>
    <lineage>
        <taxon>Bacteria</taxon>
        <taxon>Bacillati</taxon>
        <taxon>Chloroflexota</taxon>
        <taxon>Chloroflexia</taxon>
        <taxon>Chloroflexales</taxon>
        <taxon>Roseiflexineae</taxon>
        <taxon>Roseiflexaceae</taxon>
        <taxon>Roseiflexus</taxon>
    </lineage>
</organism>
<dbReference type="Gene3D" id="1.20.120.530">
    <property type="entry name" value="GntR ligand-binding domain-like"/>
    <property type="match status" value="1"/>
</dbReference>
<dbReference type="Gene3D" id="1.10.10.10">
    <property type="entry name" value="Winged helix-like DNA-binding domain superfamily/Winged helix DNA-binding domain"/>
    <property type="match status" value="1"/>
</dbReference>
<dbReference type="InterPro" id="IPR011711">
    <property type="entry name" value="GntR_C"/>
</dbReference>
<dbReference type="SMART" id="SM00895">
    <property type="entry name" value="FCD"/>
    <property type="match status" value="1"/>
</dbReference>
<evidence type="ECO:0000256" key="2">
    <source>
        <dbReference type="ARBA" id="ARBA00023125"/>
    </source>
</evidence>
<dbReference type="eggNOG" id="COG1802">
    <property type="taxonomic scope" value="Bacteria"/>
</dbReference>
<reference evidence="5 6" key="1">
    <citation type="submission" date="2007-08" db="EMBL/GenBank/DDBJ databases">
        <title>Complete sequence of Roseiflexus castenholzii DSM 13941.</title>
        <authorList>
            <consortium name="US DOE Joint Genome Institute"/>
            <person name="Copeland A."/>
            <person name="Lucas S."/>
            <person name="Lapidus A."/>
            <person name="Barry K."/>
            <person name="Glavina del Rio T."/>
            <person name="Dalin E."/>
            <person name="Tice H."/>
            <person name="Pitluck S."/>
            <person name="Thompson L.S."/>
            <person name="Brettin T."/>
            <person name="Bruce D."/>
            <person name="Detter J.C."/>
            <person name="Han C."/>
            <person name="Tapia R."/>
            <person name="Schmutz J."/>
            <person name="Larimer F."/>
            <person name="Land M."/>
            <person name="Hauser L."/>
            <person name="Kyrpides N."/>
            <person name="Mikhailova N."/>
            <person name="Bryant D.A."/>
            <person name="Hanada S."/>
            <person name="Tsukatani Y."/>
            <person name="Richardson P."/>
        </authorList>
    </citation>
    <scope>NUCLEOTIDE SEQUENCE [LARGE SCALE GENOMIC DNA]</scope>
    <source>
        <strain evidence="6">DSM 13941 / HLO8</strain>
    </source>
</reference>
<evidence type="ECO:0000256" key="1">
    <source>
        <dbReference type="ARBA" id="ARBA00023015"/>
    </source>
</evidence>
<dbReference type="CDD" id="cd07377">
    <property type="entry name" value="WHTH_GntR"/>
    <property type="match status" value="1"/>
</dbReference>
<protein>
    <submittedName>
        <fullName evidence="5">Transcriptional regulator, GntR family</fullName>
    </submittedName>
</protein>
<dbReference type="GO" id="GO:0003700">
    <property type="term" value="F:DNA-binding transcription factor activity"/>
    <property type="evidence" value="ECO:0007669"/>
    <property type="project" value="InterPro"/>
</dbReference>
<dbReference type="SUPFAM" id="SSF46785">
    <property type="entry name" value="Winged helix' DNA-binding domain"/>
    <property type="match status" value="1"/>
</dbReference>
<dbReference type="Proteomes" id="UP000000263">
    <property type="component" value="Chromosome"/>
</dbReference>
<dbReference type="Pfam" id="PF00392">
    <property type="entry name" value="GntR"/>
    <property type="match status" value="1"/>
</dbReference>
<evidence type="ECO:0000313" key="6">
    <source>
        <dbReference type="Proteomes" id="UP000000263"/>
    </source>
</evidence>
<evidence type="ECO:0000256" key="3">
    <source>
        <dbReference type="ARBA" id="ARBA00023163"/>
    </source>
</evidence>
<dbReference type="HOGENOM" id="CLU_017584_5_4_0"/>
<dbReference type="KEGG" id="rca:Rcas_2304"/>